<proteinExistence type="predicted"/>
<protein>
    <submittedName>
        <fullName evidence="1">Uncharacterized protein</fullName>
    </submittedName>
</protein>
<accession>A0A081A0W4</accession>
<reference evidence="1 2" key="1">
    <citation type="submission" date="2013-11" db="EMBL/GenBank/DDBJ databases">
        <title>The Genome Sequence of Phytophthora parasitica P1976.</title>
        <authorList>
            <consortium name="The Broad Institute Genomics Platform"/>
            <person name="Russ C."/>
            <person name="Tyler B."/>
            <person name="Panabieres F."/>
            <person name="Shan W."/>
            <person name="Tripathy S."/>
            <person name="Grunwald N."/>
            <person name="Machado M."/>
            <person name="Johnson C.S."/>
            <person name="Walker B."/>
            <person name="Young S."/>
            <person name="Zeng Q."/>
            <person name="Gargeya S."/>
            <person name="Fitzgerald M."/>
            <person name="Haas B."/>
            <person name="Abouelleil A."/>
            <person name="Allen A.W."/>
            <person name="Alvarado L."/>
            <person name="Arachchi H.M."/>
            <person name="Berlin A.M."/>
            <person name="Chapman S.B."/>
            <person name="Gainer-Dewar J."/>
            <person name="Goldberg J."/>
            <person name="Griggs A."/>
            <person name="Gujja S."/>
            <person name="Hansen M."/>
            <person name="Howarth C."/>
            <person name="Imamovic A."/>
            <person name="Ireland A."/>
            <person name="Larimer J."/>
            <person name="McCowan C."/>
            <person name="Murphy C."/>
            <person name="Pearson M."/>
            <person name="Poon T.W."/>
            <person name="Priest M."/>
            <person name="Roberts A."/>
            <person name="Saif S."/>
            <person name="Shea T."/>
            <person name="Sisk P."/>
            <person name="Sykes S."/>
            <person name="Wortman J."/>
            <person name="Nusbaum C."/>
            <person name="Birren B."/>
        </authorList>
    </citation>
    <scope>NUCLEOTIDE SEQUENCE [LARGE SCALE GENOMIC DNA]</scope>
    <source>
        <strain evidence="1 2">P1976</strain>
    </source>
</reference>
<evidence type="ECO:0000313" key="2">
    <source>
        <dbReference type="Proteomes" id="UP000028582"/>
    </source>
</evidence>
<dbReference type="Proteomes" id="UP000028582">
    <property type="component" value="Unassembled WGS sequence"/>
</dbReference>
<dbReference type="EMBL" id="ANJA01002053">
    <property type="protein sequence ID" value="ETO72525.1"/>
    <property type="molecule type" value="Genomic_DNA"/>
</dbReference>
<evidence type="ECO:0000313" key="1">
    <source>
        <dbReference type="EMBL" id="ETO72525.1"/>
    </source>
</evidence>
<dbReference type="AlphaFoldDB" id="A0A081A0W4"/>
<comment type="caution">
    <text evidence="1">The sequence shown here is derived from an EMBL/GenBank/DDBJ whole genome shotgun (WGS) entry which is preliminary data.</text>
</comment>
<sequence length="94" mass="10369">MVLQVAVCNGADMGINRSSLKVKREGAGVNRGCFVGERSVSEKTSKSTKGNGKNWKYYKQLVKIAALKNGGEIFKSIRDDRKCGDNWKDLQIST</sequence>
<gene>
    <name evidence="1" type="ORF">F444_11384</name>
</gene>
<organism evidence="1 2">
    <name type="scientific">Phytophthora nicotianae P1976</name>
    <dbReference type="NCBI Taxonomy" id="1317066"/>
    <lineage>
        <taxon>Eukaryota</taxon>
        <taxon>Sar</taxon>
        <taxon>Stramenopiles</taxon>
        <taxon>Oomycota</taxon>
        <taxon>Peronosporomycetes</taxon>
        <taxon>Peronosporales</taxon>
        <taxon>Peronosporaceae</taxon>
        <taxon>Phytophthora</taxon>
    </lineage>
</organism>
<name>A0A081A0W4_PHYNI</name>